<dbReference type="SUPFAM" id="SSF51735">
    <property type="entry name" value="NAD(P)-binding Rossmann-fold domains"/>
    <property type="match status" value="1"/>
</dbReference>
<dbReference type="PANTHER" id="PTHR44196">
    <property type="entry name" value="DEHYDROGENASE/REDUCTASE SDR FAMILY MEMBER 7B"/>
    <property type="match status" value="1"/>
</dbReference>
<evidence type="ECO:0000313" key="5">
    <source>
        <dbReference type="Proteomes" id="UP000027318"/>
    </source>
</evidence>
<keyword evidence="5" id="KW-1185">Reference proteome</keyword>
<organism evidence="4 5">
    <name type="scientific">Nitrincola lacisaponensis</name>
    <dbReference type="NCBI Taxonomy" id="267850"/>
    <lineage>
        <taxon>Bacteria</taxon>
        <taxon>Pseudomonadati</taxon>
        <taxon>Pseudomonadota</taxon>
        <taxon>Gammaproteobacteria</taxon>
        <taxon>Oceanospirillales</taxon>
        <taxon>Oceanospirillaceae</taxon>
        <taxon>Nitrincola</taxon>
    </lineage>
</organism>
<dbReference type="STRING" id="267850.ADINL_2269"/>
<feature type="domain" description="Ketoreductase" evidence="3">
    <location>
        <begin position="6"/>
        <end position="193"/>
    </location>
</feature>
<comment type="caution">
    <text evidence="4">The sequence shown here is derived from an EMBL/GenBank/DDBJ whole genome shotgun (WGS) entry which is preliminary data.</text>
</comment>
<dbReference type="PRINTS" id="PR00081">
    <property type="entry name" value="GDHRDH"/>
</dbReference>
<dbReference type="Proteomes" id="UP000027318">
    <property type="component" value="Unassembled WGS sequence"/>
</dbReference>
<evidence type="ECO:0000256" key="2">
    <source>
        <dbReference type="ARBA" id="ARBA00023002"/>
    </source>
</evidence>
<dbReference type="InterPro" id="IPR036291">
    <property type="entry name" value="NAD(P)-bd_dom_sf"/>
</dbReference>
<dbReference type="PANTHER" id="PTHR44196:SF1">
    <property type="entry name" value="DEHYDROGENASE_REDUCTASE SDR FAMILY MEMBER 7B"/>
    <property type="match status" value="1"/>
</dbReference>
<dbReference type="GO" id="GO:0016020">
    <property type="term" value="C:membrane"/>
    <property type="evidence" value="ECO:0007669"/>
    <property type="project" value="TreeGrafter"/>
</dbReference>
<sequence>MAEYWRCVWITGGGSGIGLAVAEQLVREGACVIISGRDQIKLDQACQQVMTAASVSGQLHALSCDVTDPDSVQQAWQQLVTCYGIPDLILLNAGDHQPVTLDDFDPAVFQRLMSVNFHGVVNCLAALLPDLLSRQTGQIGVVASVAGYRGLPTAAAYGASKAALINACEALYPELQQRGIVLSLINPGFVRTPLTDRNRFAMPFLIDAPSAANLIIKGLQQKRFEIAFPYRFVLLLKCLKWLPDALYFRLTRKLLS</sequence>
<dbReference type="RefSeq" id="WP_036547865.1">
    <property type="nucleotide sequence ID" value="NZ_JBKBNO010000002.1"/>
</dbReference>
<dbReference type="PATRIC" id="fig|267850.7.peg.2237"/>
<evidence type="ECO:0000259" key="3">
    <source>
        <dbReference type="SMART" id="SM00822"/>
    </source>
</evidence>
<dbReference type="GO" id="GO:0016491">
    <property type="term" value="F:oxidoreductase activity"/>
    <property type="evidence" value="ECO:0007669"/>
    <property type="project" value="UniProtKB-KW"/>
</dbReference>
<dbReference type="InterPro" id="IPR057326">
    <property type="entry name" value="KR_dom"/>
</dbReference>
<keyword evidence="2 4" id="KW-0560">Oxidoreductase</keyword>
<dbReference type="EC" id="1.1.1.-" evidence="4"/>
<evidence type="ECO:0000256" key="1">
    <source>
        <dbReference type="ARBA" id="ARBA00006484"/>
    </source>
</evidence>
<evidence type="ECO:0000313" key="4">
    <source>
        <dbReference type="EMBL" id="KDE39140.1"/>
    </source>
</evidence>
<proteinExistence type="inferred from homology"/>
<dbReference type="OrthoDB" id="335726at2"/>
<dbReference type="EMBL" id="JMSZ01000032">
    <property type="protein sequence ID" value="KDE39140.1"/>
    <property type="molecule type" value="Genomic_DNA"/>
</dbReference>
<accession>A0A063Y1V1</accession>
<dbReference type="InterPro" id="IPR002347">
    <property type="entry name" value="SDR_fam"/>
</dbReference>
<name>A0A063Y1V1_9GAMM</name>
<dbReference type="Gene3D" id="3.40.50.720">
    <property type="entry name" value="NAD(P)-binding Rossmann-like Domain"/>
    <property type="match status" value="1"/>
</dbReference>
<protein>
    <submittedName>
        <fullName evidence="4">Oxidoreductase, short-chain dehydrogenase/reductase family</fullName>
        <ecNumber evidence="4">1.1.1.-</ecNumber>
    </submittedName>
</protein>
<gene>
    <name evidence="4" type="ORF">ADINL_2269</name>
</gene>
<comment type="similarity">
    <text evidence="1">Belongs to the short-chain dehydrogenases/reductases (SDR) family.</text>
</comment>
<dbReference type="SMART" id="SM00822">
    <property type="entry name" value="PKS_KR"/>
    <property type="match status" value="1"/>
</dbReference>
<reference evidence="4 5" key="1">
    <citation type="journal article" date="2005" name="Int. J. Syst. Evol. Microbiol.">
        <title>Nitrincola lacisaponensis gen. nov., sp. nov., a novel alkaliphilic bacterium isolated from an alkaline, saline lake.</title>
        <authorList>
            <person name="Dimitriu P.A."/>
            <person name="Shukla S.K."/>
            <person name="Conradt J."/>
            <person name="Marquez M.C."/>
            <person name="Ventosa A."/>
            <person name="Maglia A."/>
            <person name="Peyton B.M."/>
            <person name="Pinkart H.C."/>
            <person name="Mormile M.R."/>
        </authorList>
    </citation>
    <scope>NUCLEOTIDE SEQUENCE [LARGE SCALE GENOMIC DNA]</scope>
    <source>
        <strain evidence="4 5">4CA</strain>
    </source>
</reference>
<dbReference type="AlphaFoldDB" id="A0A063Y1V1"/>
<dbReference type="Pfam" id="PF00106">
    <property type="entry name" value="adh_short"/>
    <property type="match status" value="1"/>
</dbReference>